<dbReference type="Gene3D" id="1.10.260.40">
    <property type="entry name" value="lambda repressor-like DNA-binding domains"/>
    <property type="match status" value="1"/>
</dbReference>
<dbReference type="SUPFAM" id="SSF47413">
    <property type="entry name" value="lambda repressor-like DNA-binding domains"/>
    <property type="match status" value="1"/>
</dbReference>
<dbReference type="STRING" id="1851544.ODI_00932"/>
<evidence type="ECO:0000259" key="1">
    <source>
        <dbReference type="PROSITE" id="PS50943"/>
    </source>
</evidence>
<gene>
    <name evidence="2" type="ORF">ODI_00932</name>
    <name evidence="3" type="ORF">ODI_R4155</name>
</gene>
<dbReference type="GO" id="GO:0003677">
    <property type="term" value="F:DNA binding"/>
    <property type="evidence" value="ECO:0007669"/>
    <property type="project" value="InterPro"/>
</dbReference>
<dbReference type="KEGG" id="odi:ODI_R4155"/>
<accession>A0A1C3K626</accession>
<dbReference type="SMART" id="SM00530">
    <property type="entry name" value="HTH_XRE"/>
    <property type="match status" value="1"/>
</dbReference>
<dbReference type="Pfam" id="PF01381">
    <property type="entry name" value="HTH_3"/>
    <property type="match status" value="1"/>
</dbReference>
<dbReference type="RefSeq" id="WP_067757267.1">
    <property type="nucleotide sequence ID" value="NZ_LT907988.1"/>
</dbReference>
<dbReference type="Proteomes" id="UP000078558">
    <property type="component" value="Chromosome I"/>
</dbReference>
<evidence type="ECO:0000313" key="4">
    <source>
        <dbReference type="Proteomes" id="UP000078558"/>
    </source>
</evidence>
<dbReference type="CDD" id="cd00093">
    <property type="entry name" value="HTH_XRE"/>
    <property type="match status" value="1"/>
</dbReference>
<dbReference type="PROSITE" id="PS50943">
    <property type="entry name" value="HTH_CROC1"/>
    <property type="match status" value="1"/>
</dbReference>
<dbReference type="InterPro" id="IPR010982">
    <property type="entry name" value="Lambda_DNA-bd_dom_sf"/>
</dbReference>
<dbReference type="InterPro" id="IPR001387">
    <property type="entry name" value="Cro/C1-type_HTH"/>
</dbReference>
<organism evidence="2 4">
    <name type="scientific">Orrella dioscoreae</name>
    <dbReference type="NCBI Taxonomy" id="1851544"/>
    <lineage>
        <taxon>Bacteria</taxon>
        <taxon>Pseudomonadati</taxon>
        <taxon>Pseudomonadota</taxon>
        <taxon>Betaproteobacteria</taxon>
        <taxon>Burkholderiales</taxon>
        <taxon>Alcaligenaceae</taxon>
        <taxon>Orrella</taxon>
    </lineage>
</organism>
<reference evidence="2 4" key="1">
    <citation type="submission" date="2016-06" db="EMBL/GenBank/DDBJ databases">
        <authorList>
            <person name="Kjaerup R.B."/>
            <person name="Dalgaard T.S."/>
            <person name="Juul-Madsen H.R."/>
        </authorList>
    </citation>
    <scope>NUCLEOTIDE SEQUENCE [LARGE SCALE GENOMIC DNA]</scope>
    <source>
        <strain evidence="2">Orrdi1</strain>
    </source>
</reference>
<proteinExistence type="predicted"/>
<feature type="domain" description="HTH cro/C1-type" evidence="1">
    <location>
        <begin position="14"/>
        <end position="68"/>
    </location>
</feature>
<evidence type="ECO:0000313" key="3">
    <source>
        <dbReference type="EMBL" id="SOE52406.1"/>
    </source>
</evidence>
<dbReference type="AlphaFoldDB" id="A0A1C3K626"/>
<dbReference type="EMBL" id="LT907988">
    <property type="protein sequence ID" value="SOE52406.1"/>
    <property type="molecule type" value="Genomic_DNA"/>
</dbReference>
<keyword evidence="4" id="KW-1185">Reference proteome</keyword>
<sequence>MAKLSSPDHAGRLLAARRKAAKLSQAEVAARLGISQNRLSELELEPGKLTLARFLALASLLGLEVCLQEKTSAPAARSEW</sequence>
<name>A0A1C3K626_9BURK</name>
<dbReference type="OrthoDB" id="8757559at2"/>
<dbReference type="EMBL" id="FLRC01000044">
    <property type="protein sequence ID" value="SBT26807.1"/>
    <property type="molecule type" value="Genomic_DNA"/>
</dbReference>
<protein>
    <recommendedName>
        <fullName evidence="1">HTH cro/C1-type domain-containing protein</fullName>
    </recommendedName>
</protein>
<reference evidence="3 4" key="2">
    <citation type="submission" date="2017-08" db="EMBL/GenBank/DDBJ databases">
        <authorList>
            <person name="de Groot N.N."/>
        </authorList>
    </citation>
    <scope>NUCLEOTIDE SEQUENCE [LARGE SCALE GENOMIC DNA]</scope>
    <source>
        <strain evidence="3">Orrdi1</strain>
    </source>
</reference>
<evidence type="ECO:0000313" key="2">
    <source>
        <dbReference type="EMBL" id="SBT26807.1"/>
    </source>
</evidence>